<keyword evidence="7 8" id="KW-0560">Oxidoreductase</keyword>
<dbReference type="SUPFAM" id="SSF51395">
    <property type="entry name" value="FMN-linked oxidoreductases"/>
    <property type="match status" value="1"/>
</dbReference>
<evidence type="ECO:0000256" key="3">
    <source>
        <dbReference type="ARBA" id="ARBA00022643"/>
    </source>
</evidence>
<evidence type="ECO:0000256" key="1">
    <source>
        <dbReference type="ARBA" id="ARBA00022555"/>
    </source>
</evidence>
<dbReference type="InterPro" id="IPR001269">
    <property type="entry name" value="DUS_fam"/>
</dbReference>
<dbReference type="PANTHER" id="PTHR42907:SF1">
    <property type="entry name" value="FMN-LINKED OXIDOREDUCTASES SUPERFAMILY PROTEIN"/>
    <property type="match status" value="1"/>
</dbReference>
<evidence type="ECO:0000256" key="6">
    <source>
        <dbReference type="ARBA" id="ARBA00022884"/>
    </source>
</evidence>
<dbReference type="Pfam" id="PF01207">
    <property type="entry name" value="Dus"/>
    <property type="match status" value="1"/>
</dbReference>
<evidence type="ECO:0000256" key="5">
    <source>
        <dbReference type="ARBA" id="ARBA00022857"/>
    </source>
</evidence>
<protein>
    <recommendedName>
        <fullName evidence="8">tRNA-dihydrouridine synthase</fullName>
        <ecNumber evidence="8">1.3.1.-</ecNumber>
    </recommendedName>
</protein>
<comment type="similarity">
    <text evidence="8">Belongs to the dus family.</text>
</comment>
<dbReference type="CDD" id="cd02801">
    <property type="entry name" value="DUS_like_FMN"/>
    <property type="match status" value="1"/>
</dbReference>
<reference evidence="10 11" key="1">
    <citation type="journal article" date="2022" name="Nat. Microbiol.">
        <title>The microbiome of a bacterivorous marine choanoflagellate contains a resource-demanding obligate bacterial associate.</title>
        <authorList>
            <person name="Needham D.M."/>
            <person name="Poirier C."/>
            <person name="Bachy C."/>
            <person name="George E.E."/>
            <person name="Wilken S."/>
            <person name="Yung C.C.M."/>
            <person name="Limardo A.J."/>
            <person name="Morando M."/>
            <person name="Sudek L."/>
            <person name="Malmstrom R.R."/>
            <person name="Keeling P.J."/>
            <person name="Santoro A.E."/>
            <person name="Worden A.Z."/>
        </authorList>
    </citation>
    <scope>NUCLEOTIDE SEQUENCE [LARGE SCALE GENOMIC DNA]</scope>
    <source>
        <strain evidence="10 11">Comchoano-1</strain>
    </source>
</reference>
<dbReference type="Gene3D" id="3.20.20.70">
    <property type="entry name" value="Aldolase class I"/>
    <property type="match status" value="1"/>
</dbReference>
<gene>
    <name evidence="10" type="primary">dusA</name>
    <name evidence="10" type="ORF">MMH89_02830</name>
</gene>
<dbReference type="EMBL" id="CP092900">
    <property type="protein sequence ID" value="UTC24158.1"/>
    <property type="molecule type" value="Genomic_DNA"/>
</dbReference>
<evidence type="ECO:0000256" key="2">
    <source>
        <dbReference type="ARBA" id="ARBA00022630"/>
    </source>
</evidence>
<dbReference type="NCBIfam" id="NF008774">
    <property type="entry name" value="PRK11815.1"/>
    <property type="match status" value="1"/>
</dbReference>
<evidence type="ECO:0000256" key="4">
    <source>
        <dbReference type="ARBA" id="ARBA00022694"/>
    </source>
</evidence>
<name>A0ABY5DJG2_9GAMM</name>
<evidence type="ECO:0000256" key="7">
    <source>
        <dbReference type="ARBA" id="ARBA00023002"/>
    </source>
</evidence>
<evidence type="ECO:0000313" key="10">
    <source>
        <dbReference type="EMBL" id="UTC24158.1"/>
    </source>
</evidence>
<keyword evidence="11" id="KW-1185">Reference proteome</keyword>
<dbReference type="PIRSF" id="PIRSF006621">
    <property type="entry name" value="Dus"/>
    <property type="match status" value="1"/>
</dbReference>
<comment type="cofactor">
    <cofactor evidence="8">
        <name>FMN</name>
        <dbReference type="ChEBI" id="CHEBI:58210"/>
    </cofactor>
</comment>
<keyword evidence="6" id="KW-0694">RNA-binding</keyword>
<dbReference type="RefSeq" id="WP_258567942.1">
    <property type="nucleotide sequence ID" value="NZ_CP092900.1"/>
</dbReference>
<sequence>MYPYQIAPMMGWTDKHFRYLMRVLGGDQFLLFSEMVTVNAIAYGDAHRYLEKSDIEGDVVLQIGGSNLQRVAESIKQAEAYNYCGYNLNVGCPSDRVQNAKIGACLMAEGKLVAKILSVMQDHTDKPVSIKTRVGIDGVDSYDYFRSFVDEVLESGCHTWIVHARDAWLKGLSPRQNRSIPPLRYEYPYRLKQELPHLHVSLNGGLVDKETIEGSLEKVDAVMLGRAAYQNPRLIHELGGLNESYESLLHTYIQYIHENLNDLQLRRLIAPLVIALMGYHGAKSDRARLAMCRKPSEVRMVLDNLSLPQ</sequence>
<evidence type="ECO:0000259" key="9">
    <source>
        <dbReference type="Pfam" id="PF01207"/>
    </source>
</evidence>
<organism evidence="10 11">
    <name type="scientific">Candidatus Comchoanobacter bicostacola</name>
    <dbReference type="NCBI Taxonomy" id="2919598"/>
    <lineage>
        <taxon>Bacteria</taxon>
        <taxon>Pseudomonadati</taxon>
        <taxon>Pseudomonadota</taxon>
        <taxon>Gammaproteobacteria</taxon>
        <taxon>Candidatus Comchoanobacterales</taxon>
        <taxon>Candidatus Comchoanobacteraceae</taxon>
        <taxon>Candidatus Comchoanobacter</taxon>
    </lineage>
</organism>
<dbReference type="InterPro" id="IPR035587">
    <property type="entry name" value="DUS-like_FMN-bd"/>
</dbReference>
<keyword evidence="5" id="KW-0521">NADP</keyword>
<evidence type="ECO:0000256" key="8">
    <source>
        <dbReference type="PIRNR" id="PIRNR006621"/>
    </source>
</evidence>
<comment type="function">
    <text evidence="8">Catalyzes the synthesis of 5,6-dihydrouridine (D), a modified base found in the D-loop of most tRNAs, via the reduction of the C5-C6 double bond in target uridines.</text>
</comment>
<dbReference type="EC" id="1.3.1.-" evidence="8"/>
<dbReference type="Proteomes" id="UP001055955">
    <property type="component" value="Chromosome"/>
</dbReference>
<proteinExistence type="inferred from homology"/>
<dbReference type="InterPro" id="IPR013785">
    <property type="entry name" value="Aldolase_TIM"/>
</dbReference>
<keyword evidence="2 8" id="KW-0285">Flavoprotein</keyword>
<feature type="domain" description="DUS-like FMN-binding" evidence="9">
    <location>
        <begin position="6"/>
        <end position="237"/>
    </location>
</feature>
<keyword evidence="4 8" id="KW-0819">tRNA processing</keyword>
<dbReference type="InterPro" id="IPR004653">
    <property type="entry name" value="DusA"/>
</dbReference>
<dbReference type="PANTHER" id="PTHR42907">
    <property type="entry name" value="FMN-LINKED OXIDOREDUCTASES SUPERFAMILY PROTEIN"/>
    <property type="match status" value="1"/>
</dbReference>
<evidence type="ECO:0000313" key="11">
    <source>
        <dbReference type="Proteomes" id="UP001055955"/>
    </source>
</evidence>
<accession>A0ABY5DJG2</accession>
<keyword evidence="3 8" id="KW-0288">FMN</keyword>
<keyword evidence="1" id="KW-0820">tRNA-binding</keyword>
<dbReference type="GO" id="GO:0102264">
    <property type="term" value="F:tRNA-dihydrouridine20 synthase activity"/>
    <property type="evidence" value="ECO:0007669"/>
    <property type="project" value="UniProtKB-EC"/>
</dbReference>